<reference evidence="1 2" key="1">
    <citation type="submission" date="2020-08" db="EMBL/GenBank/DDBJ databases">
        <title>The genome sequence of Novosphingobium flavum 4Y4.</title>
        <authorList>
            <person name="Liu Y."/>
        </authorList>
    </citation>
    <scope>NUCLEOTIDE SEQUENCE [LARGE SCALE GENOMIC DNA]</scope>
    <source>
        <strain evidence="1 2">4Y4</strain>
    </source>
</reference>
<comment type="caution">
    <text evidence="1">The sequence shown here is derived from an EMBL/GenBank/DDBJ whole genome shotgun (WGS) entry which is preliminary data.</text>
</comment>
<dbReference type="Proteomes" id="UP000520156">
    <property type="component" value="Unassembled WGS sequence"/>
</dbReference>
<evidence type="ECO:0000313" key="2">
    <source>
        <dbReference type="Proteomes" id="UP000520156"/>
    </source>
</evidence>
<gene>
    <name evidence="1" type="ORF">H7F49_10685</name>
</gene>
<dbReference type="InterPro" id="IPR023346">
    <property type="entry name" value="Lysozyme-like_dom_sf"/>
</dbReference>
<organism evidence="1 2">
    <name type="scientific">Novosphingobium aerophilum</name>
    <dbReference type="NCBI Taxonomy" id="2839843"/>
    <lineage>
        <taxon>Bacteria</taxon>
        <taxon>Pseudomonadati</taxon>
        <taxon>Pseudomonadota</taxon>
        <taxon>Alphaproteobacteria</taxon>
        <taxon>Sphingomonadales</taxon>
        <taxon>Sphingomonadaceae</taxon>
        <taxon>Novosphingobium</taxon>
    </lineage>
</organism>
<sequence length="269" mass="27230">MARAARATGVDFNFLLAQAKLESGLDPNARAGTSSATGLYQFLGSTWVDTLRKHGAEHGLGWAGAAASDPAMRAQVMALRHDPQASALMAAELAGDNQVALTSALGRAPDPSELYLAHFLGAQGATQFLSALSVDPQQSAASVVPTAAASNRAIFFGADGAPRTLDEVMTLMRTRLAGAMEGGDAAQWAGQWAAYPAMAAPSSAPAFSGGPMARAFQAAQAAAGGGSDSGARPSMAETLRQTFAIGEASGAAVPAHVRTAYGRLSALGL</sequence>
<dbReference type="EMBL" id="JACLAU010000015">
    <property type="protein sequence ID" value="MBC2652172.1"/>
    <property type="molecule type" value="Genomic_DNA"/>
</dbReference>
<dbReference type="Gene3D" id="1.10.530.10">
    <property type="match status" value="1"/>
</dbReference>
<dbReference type="SUPFAM" id="SSF53955">
    <property type="entry name" value="Lysozyme-like"/>
    <property type="match status" value="1"/>
</dbReference>
<proteinExistence type="predicted"/>
<dbReference type="AlphaFoldDB" id="A0A7X1F869"/>
<accession>A0A7X1F869</accession>
<name>A0A7X1F869_9SPHN</name>
<evidence type="ECO:0000313" key="1">
    <source>
        <dbReference type="EMBL" id="MBC2652172.1"/>
    </source>
</evidence>
<keyword evidence="2" id="KW-1185">Reference proteome</keyword>
<protein>
    <submittedName>
        <fullName evidence="1">Lytic transglycosylase domain-containing protein</fullName>
    </submittedName>
</protein>